<dbReference type="InterPro" id="IPR004635">
    <property type="entry name" value="Pept_S49_SppA"/>
</dbReference>
<keyword evidence="8" id="KW-1185">Reference proteome</keyword>
<protein>
    <submittedName>
        <fullName evidence="7">Putative signal peptide peptidase SppA</fullName>
        <ecNumber evidence="7">3.4.21.-</ecNumber>
    </submittedName>
</protein>
<dbReference type="PANTHER" id="PTHR42987:SF4">
    <property type="entry name" value="PROTEASE SOHB-RELATED"/>
    <property type="match status" value="1"/>
</dbReference>
<comment type="caution">
    <text evidence="7">The sequence shown here is derived from an EMBL/GenBank/DDBJ whole genome shotgun (WGS) entry which is preliminary data.</text>
</comment>
<dbReference type="GO" id="GO:0008236">
    <property type="term" value="F:serine-type peptidase activity"/>
    <property type="evidence" value="ECO:0007669"/>
    <property type="project" value="UniProtKB-KW"/>
</dbReference>
<keyword evidence="2" id="KW-0645">Protease</keyword>
<dbReference type="GO" id="GO:0006508">
    <property type="term" value="P:proteolysis"/>
    <property type="evidence" value="ECO:0007669"/>
    <property type="project" value="UniProtKB-KW"/>
</dbReference>
<dbReference type="CDD" id="cd07023">
    <property type="entry name" value="S49_Sppa_N_C"/>
    <property type="match status" value="1"/>
</dbReference>
<accession>A0A7V9A6D0</accession>
<name>A0A7V9A6D0_9BACT</name>
<evidence type="ECO:0000256" key="1">
    <source>
        <dbReference type="ARBA" id="ARBA00008683"/>
    </source>
</evidence>
<dbReference type="Pfam" id="PF01343">
    <property type="entry name" value="Peptidase_S49"/>
    <property type="match status" value="1"/>
</dbReference>
<organism evidence="7 8">
    <name type="scientific">Bremerella alba</name>
    <dbReference type="NCBI Taxonomy" id="980252"/>
    <lineage>
        <taxon>Bacteria</taxon>
        <taxon>Pseudomonadati</taxon>
        <taxon>Planctomycetota</taxon>
        <taxon>Planctomycetia</taxon>
        <taxon>Pirellulales</taxon>
        <taxon>Pirellulaceae</taxon>
        <taxon>Bremerella</taxon>
    </lineage>
</organism>
<keyword evidence="5" id="KW-0472">Membrane</keyword>
<reference evidence="7 8" key="1">
    <citation type="submission" date="2020-05" db="EMBL/GenBank/DDBJ databases">
        <title>Bremerella alba sp. nov., a novel planctomycete isolated from the surface of the macroalga Fucus spiralis.</title>
        <authorList>
            <person name="Godinho O."/>
            <person name="Botelho R."/>
            <person name="Albuquerque L."/>
            <person name="Wiegand S."/>
            <person name="Da Costa M.S."/>
            <person name="Lobo-Da-Cunha A."/>
            <person name="Jogler C."/>
            <person name="Lage O.M."/>
        </authorList>
    </citation>
    <scope>NUCLEOTIDE SEQUENCE [LARGE SCALE GENOMIC DNA]</scope>
    <source>
        <strain evidence="7 8">FF15</strain>
    </source>
</reference>
<keyword evidence="3 7" id="KW-0378">Hydrolase</keyword>
<evidence type="ECO:0000259" key="6">
    <source>
        <dbReference type="Pfam" id="PF01343"/>
    </source>
</evidence>
<comment type="similarity">
    <text evidence="1">Belongs to the peptidase S49 family.</text>
</comment>
<evidence type="ECO:0000313" key="7">
    <source>
        <dbReference type="EMBL" id="MBA2114260.1"/>
    </source>
</evidence>
<evidence type="ECO:0000313" key="8">
    <source>
        <dbReference type="Proteomes" id="UP000551616"/>
    </source>
</evidence>
<dbReference type="PANTHER" id="PTHR42987">
    <property type="entry name" value="PEPTIDASE S49"/>
    <property type="match status" value="1"/>
</dbReference>
<dbReference type="InterPro" id="IPR002142">
    <property type="entry name" value="Peptidase_S49"/>
</dbReference>
<feature type="transmembrane region" description="Helical" evidence="5">
    <location>
        <begin position="30"/>
        <end position="51"/>
    </location>
</feature>
<dbReference type="Gene3D" id="3.90.226.10">
    <property type="entry name" value="2-enoyl-CoA Hydratase, Chain A, domain 1"/>
    <property type="match status" value="1"/>
</dbReference>
<dbReference type="NCBIfam" id="TIGR00706">
    <property type="entry name" value="SppA_dom"/>
    <property type="match status" value="1"/>
</dbReference>
<dbReference type="Gene3D" id="6.20.330.10">
    <property type="match status" value="1"/>
</dbReference>
<keyword evidence="5" id="KW-0812">Transmembrane</keyword>
<evidence type="ECO:0000256" key="5">
    <source>
        <dbReference type="SAM" id="Phobius"/>
    </source>
</evidence>
<dbReference type="EC" id="3.4.21.-" evidence="7"/>
<evidence type="ECO:0000256" key="2">
    <source>
        <dbReference type="ARBA" id="ARBA00022670"/>
    </source>
</evidence>
<proteinExistence type="inferred from homology"/>
<sequence>MANQDSPNMVPPSPNQPQQIVIQNRHSGGLFWRILAAIGWLGLFFCVAIILGQAISSANYYNTTEGVSEKYFSGSKTASDKIAVINVTGVIMEGQGYVRKQIDLVREDKDVKAIVVRVDSPGGTVTGSDYILHHLKKLKEERDIPLVVSMGAMATSGGYYVAMAVEDEENSIYAEPTTTTGSIGVIIPHYNVSGLMEEYHIEDDSIMSHPRKQMLTMTREMSEEHRGILQEYVNQAFTRFKDIVKEGRPAFEKDPEKLDVLATGEIFTANQALANGLVDQIGFIEEAIDRAAELADIDPKKSRVVTYEEPVALFDLGFAQSQAMSFDKMLEMTAPKAYYMSSYLPPIVSSFPFGSR</sequence>
<dbReference type="InterPro" id="IPR029045">
    <property type="entry name" value="ClpP/crotonase-like_dom_sf"/>
</dbReference>
<dbReference type="SUPFAM" id="SSF52096">
    <property type="entry name" value="ClpP/crotonase"/>
    <property type="match status" value="1"/>
</dbReference>
<keyword evidence="4" id="KW-0720">Serine protease</keyword>
<dbReference type="Proteomes" id="UP000551616">
    <property type="component" value="Unassembled WGS sequence"/>
</dbReference>
<evidence type="ECO:0000256" key="4">
    <source>
        <dbReference type="ARBA" id="ARBA00022825"/>
    </source>
</evidence>
<dbReference type="InterPro" id="IPR047272">
    <property type="entry name" value="S49_SppA_C"/>
</dbReference>
<dbReference type="AlphaFoldDB" id="A0A7V9A6D0"/>
<gene>
    <name evidence="7" type="primary">sppA</name>
    <name evidence="7" type="ORF">HOV93_14170</name>
</gene>
<feature type="domain" description="Peptidase S49" evidence="6">
    <location>
        <begin position="141"/>
        <end position="297"/>
    </location>
</feature>
<evidence type="ECO:0000256" key="3">
    <source>
        <dbReference type="ARBA" id="ARBA00022801"/>
    </source>
</evidence>
<keyword evidence="5" id="KW-1133">Transmembrane helix</keyword>
<dbReference type="EMBL" id="JABRWO010000003">
    <property type="protein sequence ID" value="MBA2114260.1"/>
    <property type="molecule type" value="Genomic_DNA"/>
</dbReference>